<keyword evidence="3 7" id="KW-0238">DNA-binding</keyword>
<dbReference type="SMART" id="SM00862">
    <property type="entry name" value="Trans_reg_C"/>
    <property type="match status" value="1"/>
</dbReference>
<evidence type="ECO:0000256" key="1">
    <source>
        <dbReference type="ARBA" id="ARBA00018672"/>
    </source>
</evidence>
<reference evidence="10 11" key="2">
    <citation type="submission" date="2020-08" db="EMBL/GenBank/DDBJ databases">
        <authorList>
            <person name="Ueki A."/>
            <person name="Tonouchi A."/>
        </authorList>
    </citation>
    <scope>NUCLEOTIDE SEQUENCE [LARGE SCALE GENOMIC DNA]</scope>
    <source>
        <strain evidence="10 11">CTTW</strain>
    </source>
</reference>
<evidence type="ECO:0000259" key="9">
    <source>
        <dbReference type="PROSITE" id="PS51755"/>
    </source>
</evidence>
<keyword evidence="11" id="KW-1185">Reference proteome</keyword>
<name>A0A7I8DTK4_9FIRM</name>
<keyword evidence="2" id="KW-0805">Transcription regulation</keyword>
<dbReference type="GO" id="GO:0000156">
    <property type="term" value="F:phosphorelay response regulator activity"/>
    <property type="evidence" value="ECO:0007669"/>
    <property type="project" value="TreeGrafter"/>
</dbReference>
<dbReference type="PROSITE" id="PS51755">
    <property type="entry name" value="OMPR_PHOB"/>
    <property type="match status" value="1"/>
</dbReference>
<dbReference type="CDD" id="cd17574">
    <property type="entry name" value="REC_OmpR"/>
    <property type="match status" value="1"/>
</dbReference>
<keyword evidence="6" id="KW-0597">Phosphoprotein</keyword>
<dbReference type="InterPro" id="IPR001789">
    <property type="entry name" value="Sig_transdc_resp-reg_receiver"/>
</dbReference>
<reference evidence="10 11" key="1">
    <citation type="submission" date="2020-08" db="EMBL/GenBank/DDBJ databases">
        <title>Draft genome sequencing of an Anaerocolumna strain isolated from anoxic soil subjected to BSD treatment.</title>
        <authorList>
            <person name="Uek A."/>
            <person name="Tonouchi A."/>
        </authorList>
    </citation>
    <scope>NUCLEOTIDE SEQUENCE [LARGE SCALE GENOMIC DNA]</scope>
    <source>
        <strain evidence="10 11">CTTW</strain>
    </source>
</reference>
<proteinExistence type="predicted"/>
<sequence length="224" mass="25420">MNTIMLLEDDENLNKGISLKLRREGYQVISAFTQAEAEELWEKNDIKMVICDITLPDGSGLAFGKAIRDKSDAYLLYLTALNQEIDIVNGYDSGADDYITKPFSVNAFVSKVNALMRRLNEKELTVLISGEIKVYLKEMQVKKSDNLILLSKKEIQLLVYLLENARQIVTKESILEKIWGMDGLFVDDNTVTVNISRLKSKLNTDSISNVRGLGYIWTCEVIKR</sequence>
<dbReference type="Pfam" id="PF00072">
    <property type="entry name" value="Response_reg"/>
    <property type="match status" value="1"/>
</dbReference>
<dbReference type="GO" id="GO:0000976">
    <property type="term" value="F:transcription cis-regulatory region binding"/>
    <property type="evidence" value="ECO:0007669"/>
    <property type="project" value="TreeGrafter"/>
</dbReference>
<feature type="domain" description="Response regulatory" evidence="8">
    <location>
        <begin position="3"/>
        <end position="116"/>
    </location>
</feature>
<evidence type="ECO:0000256" key="4">
    <source>
        <dbReference type="ARBA" id="ARBA00023163"/>
    </source>
</evidence>
<dbReference type="Gene3D" id="1.10.10.10">
    <property type="entry name" value="Winged helix-like DNA-binding domain superfamily/Winged helix DNA-binding domain"/>
    <property type="match status" value="1"/>
</dbReference>
<protein>
    <recommendedName>
        <fullName evidence="1">Stage 0 sporulation protein A homolog</fullName>
    </recommendedName>
</protein>
<feature type="domain" description="OmpR/PhoB-type" evidence="9">
    <location>
        <begin position="124"/>
        <end position="219"/>
    </location>
</feature>
<dbReference type="AlphaFoldDB" id="A0A7I8DTK4"/>
<dbReference type="KEGG" id="acht:bsdcttw_36850"/>
<dbReference type="InterPro" id="IPR039420">
    <property type="entry name" value="WalR-like"/>
</dbReference>
<accession>A0A7I8DTK4</accession>
<dbReference type="PANTHER" id="PTHR48111">
    <property type="entry name" value="REGULATOR OF RPOS"/>
    <property type="match status" value="1"/>
</dbReference>
<evidence type="ECO:0000256" key="6">
    <source>
        <dbReference type="PROSITE-ProRule" id="PRU00169"/>
    </source>
</evidence>
<dbReference type="GO" id="GO:0006355">
    <property type="term" value="P:regulation of DNA-templated transcription"/>
    <property type="evidence" value="ECO:0007669"/>
    <property type="project" value="InterPro"/>
</dbReference>
<evidence type="ECO:0000256" key="2">
    <source>
        <dbReference type="ARBA" id="ARBA00023015"/>
    </source>
</evidence>
<dbReference type="GO" id="GO:0005829">
    <property type="term" value="C:cytosol"/>
    <property type="evidence" value="ECO:0007669"/>
    <property type="project" value="TreeGrafter"/>
</dbReference>
<dbReference type="PANTHER" id="PTHR48111:SF73">
    <property type="entry name" value="ALKALINE PHOSPHATASE SYNTHESIS TRANSCRIPTIONAL REGULATORY PROTEIN PHOP"/>
    <property type="match status" value="1"/>
</dbReference>
<dbReference type="Gene3D" id="6.10.250.690">
    <property type="match status" value="1"/>
</dbReference>
<dbReference type="PROSITE" id="PS50110">
    <property type="entry name" value="RESPONSE_REGULATORY"/>
    <property type="match status" value="1"/>
</dbReference>
<dbReference type="Gene3D" id="3.40.50.2300">
    <property type="match status" value="1"/>
</dbReference>
<dbReference type="GO" id="GO:0032993">
    <property type="term" value="C:protein-DNA complex"/>
    <property type="evidence" value="ECO:0007669"/>
    <property type="project" value="TreeGrafter"/>
</dbReference>
<evidence type="ECO:0000256" key="7">
    <source>
        <dbReference type="PROSITE-ProRule" id="PRU01091"/>
    </source>
</evidence>
<dbReference type="EMBL" id="AP023368">
    <property type="protein sequence ID" value="BCK00645.1"/>
    <property type="molecule type" value="Genomic_DNA"/>
</dbReference>
<gene>
    <name evidence="10" type="ORF">bsdcttw_36850</name>
</gene>
<feature type="modified residue" description="4-aspartylphosphate" evidence="6">
    <location>
        <position position="52"/>
    </location>
</feature>
<dbReference type="Pfam" id="PF00486">
    <property type="entry name" value="Trans_reg_C"/>
    <property type="match status" value="1"/>
</dbReference>
<keyword evidence="4" id="KW-0804">Transcription</keyword>
<evidence type="ECO:0000313" key="10">
    <source>
        <dbReference type="EMBL" id="BCK00645.1"/>
    </source>
</evidence>
<evidence type="ECO:0000256" key="5">
    <source>
        <dbReference type="ARBA" id="ARBA00024867"/>
    </source>
</evidence>
<dbReference type="InterPro" id="IPR011006">
    <property type="entry name" value="CheY-like_superfamily"/>
</dbReference>
<dbReference type="CDD" id="cd00383">
    <property type="entry name" value="trans_reg_C"/>
    <property type="match status" value="1"/>
</dbReference>
<dbReference type="InterPro" id="IPR001867">
    <property type="entry name" value="OmpR/PhoB-type_DNA-bd"/>
</dbReference>
<organism evidence="10 11">
    <name type="scientific">Anaerocolumna chitinilytica</name>
    <dbReference type="NCBI Taxonomy" id="1727145"/>
    <lineage>
        <taxon>Bacteria</taxon>
        <taxon>Bacillati</taxon>
        <taxon>Bacillota</taxon>
        <taxon>Clostridia</taxon>
        <taxon>Lachnospirales</taxon>
        <taxon>Lachnospiraceae</taxon>
        <taxon>Anaerocolumna</taxon>
    </lineage>
</organism>
<evidence type="ECO:0000313" key="11">
    <source>
        <dbReference type="Proteomes" id="UP000515703"/>
    </source>
</evidence>
<dbReference type="RefSeq" id="WP_185256299.1">
    <property type="nucleotide sequence ID" value="NZ_AP023368.1"/>
</dbReference>
<comment type="function">
    <text evidence="5">May play the central regulatory role in sporulation. It may be an element of the effector pathway responsible for the activation of sporulation genes in response to nutritional stress. Spo0A may act in concert with spo0H (a sigma factor) to control the expression of some genes that are critical to the sporulation process.</text>
</comment>
<feature type="DNA-binding region" description="OmpR/PhoB-type" evidence="7">
    <location>
        <begin position="124"/>
        <end position="219"/>
    </location>
</feature>
<dbReference type="SUPFAM" id="SSF52172">
    <property type="entry name" value="CheY-like"/>
    <property type="match status" value="1"/>
</dbReference>
<dbReference type="Proteomes" id="UP000515703">
    <property type="component" value="Chromosome"/>
</dbReference>
<evidence type="ECO:0000259" key="8">
    <source>
        <dbReference type="PROSITE" id="PS50110"/>
    </source>
</evidence>
<dbReference type="SMART" id="SM00448">
    <property type="entry name" value="REC"/>
    <property type="match status" value="1"/>
</dbReference>
<dbReference type="InterPro" id="IPR036388">
    <property type="entry name" value="WH-like_DNA-bd_sf"/>
</dbReference>
<evidence type="ECO:0000256" key="3">
    <source>
        <dbReference type="ARBA" id="ARBA00023125"/>
    </source>
</evidence>